<dbReference type="InterPro" id="IPR010090">
    <property type="entry name" value="Phage_tape_meas"/>
</dbReference>
<name>A0A3S2UD17_9BACI</name>
<dbReference type="EMBL" id="RZTZ01000001">
    <property type="protein sequence ID" value="RVT67654.1"/>
    <property type="molecule type" value="Genomic_DNA"/>
</dbReference>
<organism evidence="5 6">
    <name type="scientific">Niallia taxi</name>
    <dbReference type="NCBI Taxonomy" id="2499688"/>
    <lineage>
        <taxon>Bacteria</taxon>
        <taxon>Bacillati</taxon>
        <taxon>Bacillota</taxon>
        <taxon>Bacilli</taxon>
        <taxon>Bacillales</taxon>
        <taxon>Bacillaceae</taxon>
        <taxon>Niallia</taxon>
    </lineage>
</organism>
<dbReference type="Pfam" id="PF01464">
    <property type="entry name" value="SLT"/>
    <property type="match status" value="1"/>
</dbReference>
<dbReference type="InterPro" id="IPR023346">
    <property type="entry name" value="Lysozyme-like_dom_sf"/>
</dbReference>
<evidence type="ECO:0000259" key="4">
    <source>
        <dbReference type="Pfam" id="PF10145"/>
    </source>
</evidence>
<dbReference type="RefSeq" id="WP_127736183.1">
    <property type="nucleotide sequence ID" value="NZ_RZTZ01000001.1"/>
</dbReference>
<feature type="domain" description="Phage tail tape measure protein" evidence="4">
    <location>
        <begin position="259"/>
        <end position="411"/>
    </location>
</feature>
<dbReference type="SUPFAM" id="SSF53955">
    <property type="entry name" value="Lysozyme-like"/>
    <property type="match status" value="1"/>
</dbReference>
<feature type="coiled-coil region" evidence="2">
    <location>
        <begin position="647"/>
        <end position="674"/>
    </location>
</feature>
<sequence length="1282" mass="139417">MEQITGLSIGLDLDTVALNRGLTGLRERLRTVNSEMRANLSAFDRGDRSVASFETKLNGLNRKLQVQEEITKSARQEYEKMVQQHGEGSREAERAATAYNREVASLNTLRRNVTNTQRELAELREEQRRAESGWTQLSQTIDRAGETATNVGKKMSGAGLTLTAGLTTPLLGAAAAAGEVAYEFDKASGVIQAELGLSEEKAKKLHGVAKDLWEDGFGDSIEDVSTRIAGVTKSLGELSEVDLSYVNAGLELFEGRGWGDQQEALRAVKVMMEQFGMSATESMDYLTKGFQDNLNFSGEFLDSVSEYSTYFSEFGMTADDMFAKFKAGAEGGAFQLDKVGDAMKEFSLRAKDGSKSSTEAYEALGLNAKEMTKQFNNGGEDAQKAFGKVIKALKKTKDEGDRNAASVGLFGTQFEDLGEKAFNAMLDASKGMKNVEGATKKASDALRNNLGTRATKVWRDFVEDMEPVGDVLLGVAEDVLPKVATTIGEVTSAFADMSPETQKTILAIAGVSAAAGPTLMVLGSLTTGVGALFKVVSPLIPLLGSGAGLTGVLGALTGPVGLTAVALVGLGAGFIALDKDMDKPIIKSDIFAGKISESTQKVLNQYDKLKTDSNSLLWQMATGNEEVTDKHIANVVAKYQEMTKLILEQLDTRHQEERAKLVEQLNQNKTLSDEDKARTLADFDEHYSEERQQVTDNEAKKLEIIKGMQGQSEAERQAARERIAQIDLTNDQIMLENTAKTKDEYLTIQQNLKNEASIISAEKAAKYVADSKETTDKVVEEANKKANEEIAAITYGRDITGSISKEAADKLIADAERRRDSTVATAQDEHTSVVKAAKDQAGEHVDQVNWETGEILSGWDSMYNGVLSAVNWILDLFGKEPIAKKGTVKENGRQKLQRQDAQLEATYADGTPSSGHPGGPAIVGEEGRELAFVPGKGVTLLGTRGPEYHSNLPIGTSVLPNKQTEQMLKSYGFPGYANGIGDYFDLFLDGAGSVWDFAKDKFSLKDSLIPEWLNQHTGSPLSMIADFAKDWIKDTWDNWFGDMGSSSGGGAGVQQWAGIATKALMLTKQYSQTNLDRLLYQMQTESGGNAKAINLWDINAKRGTPSKGLMQVIDPTFKAYAMPGYNSDIYDPMSNILASIRYAVSRYGSLEKAYRGVGYETGGLINTAGMYQLAEGGWPEFVIPTDPSRRTDAMKLLALAGKQIQGNKRPNQLPNTGGGNTDWSEMITRQDQQIALLQKQNDLLMRLILKPSEVIDNKALTKQISRNEATEYSMLNYQLGGG</sequence>
<dbReference type="CDD" id="cd13402">
    <property type="entry name" value="LT_TF-like"/>
    <property type="match status" value="1"/>
</dbReference>
<dbReference type="PANTHER" id="PTHR37813">
    <property type="entry name" value="FELS-2 PROPHAGE PROTEIN"/>
    <property type="match status" value="1"/>
</dbReference>
<keyword evidence="6" id="KW-1185">Reference proteome</keyword>
<evidence type="ECO:0000256" key="1">
    <source>
        <dbReference type="ARBA" id="ARBA00022612"/>
    </source>
</evidence>
<gene>
    <name evidence="5" type="ORF">EM808_04045</name>
</gene>
<dbReference type="Pfam" id="PF10145">
    <property type="entry name" value="PhageMin_Tail"/>
    <property type="match status" value="1"/>
</dbReference>
<dbReference type="PANTHER" id="PTHR37813:SF1">
    <property type="entry name" value="FELS-2 PROPHAGE PROTEIN"/>
    <property type="match status" value="1"/>
</dbReference>
<keyword evidence="2" id="KW-0175">Coiled coil</keyword>
<evidence type="ECO:0000256" key="2">
    <source>
        <dbReference type="SAM" id="Coils"/>
    </source>
</evidence>
<reference evidence="5 6" key="1">
    <citation type="submission" date="2019-01" db="EMBL/GenBank/DDBJ databases">
        <title>Bacillus sp. M5HDSG1-1, whole genome shotgun sequence.</title>
        <authorList>
            <person name="Tuo L."/>
        </authorList>
    </citation>
    <scope>NUCLEOTIDE SEQUENCE [LARGE SCALE GENOMIC DNA]</scope>
    <source>
        <strain evidence="5 6">M5HDSG1-1</strain>
    </source>
</reference>
<dbReference type="Gene3D" id="1.10.530.10">
    <property type="match status" value="1"/>
</dbReference>
<dbReference type="InterPro" id="IPR008258">
    <property type="entry name" value="Transglycosylase_SLT_dom_1"/>
</dbReference>
<comment type="caution">
    <text evidence="5">The sequence shown here is derived from an EMBL/GenBank/DDBJ whole genome shotgun (WGS) entry which is preliminary data.</text>
</comment>
<dbReference type="Proteomes" id="UP000288024">
    <property type="component" value="Unassembled WGS sequence"/>
</dbReference>
<feature type="coiled-coil region" evidence="2">
    <location>
        <begin position="50"/>
        <end position="77"/>
    </location>
</feature>
<feature type="coiled-coil region" evidence="2">
    <location>
        <begin position="106"/>
        <end position="133"/>
    </location>
</feature>
<feature type="domain" description="Transglycosylase SLT" evidence="3">
    <location>
        <begin position="1078"/>
        <end position="1151"/>
    </location>
</feature>
<evidence type="ECO:0000313" key="5">
    <source>
        <dbReference type="EMBL" id="RVT67654.1"/>
    </source>
</evidence>
<accession>A0A3S2UD17</accession>
<proteinExistence type="predicted"/>
<evidence type="ECO:0000259" key="3">
    <source>
        <dbReference type="Pfam" id="PF01464"/>
    </source>
</evidence>
<keyword evidence="1" id="KW-1188">Viral release from host cell</keyword>
<evidence type="ECO:0000313" key="6">
    <source>
        <dbReference type="Proteomes" id="UP000288024"/>
    </source>
</evidence>
<protein>
    <submittedName>
        <fullName evidence="5">Uncharacterized protein</fullName>
    </submittedName>
</protein>